<dbReference type="FunFam" id="3.20.19.10:FF:000003">
    <property type="entry name" value="3-isopropylmalate dehydratase small subunit"/>
    <property type="match status" value="1"/>
</dbReference>
<evidence type="ECO:0000313" key="13">
    <source>
        <dbReference type="Proteomes" id="UP000236220"/>
    </source>
</evidence>
<dbReference type="Gene3D" id="3.20.19.10">
    <property type="entry name" value="Aconitase, domain 4"/>
    <property type="match status" value="1"/>
</dbReference>
<evidence type="ECO:0000256" key="9">
    <source>
        <dbReference type="ARBA" id="ARBA00023304"/>
    </source>
</evidence>
<evidence type="ECO:0000256" key="2">
    <source>
        <dbReference type="ARBA" id="ARBA00002695"/>
    </source>
</evidence>
<dbReference type="InterPro" id="IPR015928">
    <property type="entry name" value="Aconitase/3IPM_dehydase_swvl"/>
</dbReference>
<name>A0A2K1Q0B2_9GAMM</name>
<dbReference type="InterPro" id="IPR050075">
    <property type="entry name" value="LeuD"/>
</dbReference>
<dbReference type="CDD" id="cd01577">
    <property type="entry name" value="IPMI_Swivel"/>
    <property type="match status" value="1"/>
</dbReference>
<evidence type="ECO:0000256" key="1">
    <source>
        <dbReference type="ARBA" id="ARBA00000491"/>
    </source>
</evidence>
<accession>A0A2K1Q0B2</accession>
<reference evidence="12 13" key="1">
    <citation type="submission" date="2017-08" db="EMBL/GenBank/DDBJ databases">
        <title>Lysobacter sylvestris genome.</title>
        <authorList>
            <person name="Zhang D.-C."/>
            <person name="Albuquerque L."/>
            <person name="Franca L."/>
            <person name="Froufe H.J.C."/>
            <person name="Barroso C."/>
            <person name="Egas C."/>
            <person name="Da Costa M."/>
            <person name="Margesin R."/>
        </authorList>
    </citation>
    <scope>NUCLEOTIDE SEQUENCE [LARGE SCALE GENOMIC DNA]</scope>
    <source>
        <strain evidence="12 13">AM20-91</strain>
    </source>
</reference>
<dbReference type="GO" id="GO:0009098">
    <property type="term" value="P:L-leucine biosynthetic process"/>
    <property type="evidence" value="ECO:0007669"/>
    <property type="project" value="UniProtKB-UniRule"/>
</dbReference>
<comment type="catalytic activity">
    <reaction evidence="1 10">
        <text>(2R,3S)-3-isopropylmalate = (2S)-2-isopropylmalate</text>
        <dbReference type="Rhea" id="RHEA:32287"/>
        <dbReference type="ChEBI" id="CHEBI:1178"/>
        <dbReference type="ChEBI" id="CHEBI:35121"/>
        <dbReference type="EC" id="4.2.1.33"/>
    </reaction>
</comment>
<evidence type="ECO:0000256" key="10">
    <source>
        <dbReference type="HAMAP-Rule" id="MF_01031"/>
    </source>
</evidence>
<dbReference type="InterPro" id="IPR033940">
    <property type="entry name" value="IPMI_Swivel"/>
</dbReference>
<dbReference type="InterPro" id="IPR000573">
    <property type="entry name" value="AconitaseA/IPMdHydase_ssu_swvl"/>
</dbReference>
<dbReference type="SUPFAM" id="SSF52016">
    <property type="entry name" value="LeuD/IlvD-like"/>
    <property type="match status" value="1"/>
</dbReference>
<feature type="domain" description="Aconitase A/isopropylmalate dehydratase small subunit swivel" evidence="11">
    <location>
        <begin position="2"/>
        <end position="123"/>
    </location>
</feature>
<keyword evidence="13" id="KW-1185">Reference proteome</keyword>
<comment type="function">
    <text evidence="2 10">Catalyzes the isomerization between 2-isopropylmalate and 3-isopropylmalate, via the formation of 2-isopropylmaleate.</text>
</comment>
<evidence type="ECO:0000313" key="12">
    <source>
        <dbReference type="EMBL" id="PNS08482.1"/>
    </source>
</evidence>
<gene>
    <name evidence="10" type="primary">leuD</name>
    <name evidence="12" type="ORF">Lysil_0111</name>
</gene>
<evidence type="ECO:0000256" key="8">
    <source>
        <dbReference type="ARBA" id="ARBA00023239"/>
    </source>
</evidence>
<evidence type="ECO:0000256" key="4">
    <source>
        <dbReference type="ARBA" id="ARBA00009845"/>
    </source>
</evidence>
<comment type="pathway">
    <text evidence="3 10">Amino-acid biosynthesis; L-leucine biosynthesis; L-leucine from 3-methyl-2-oxobutanoate: step 2/4.</text>
</comment>
<dbReference type="NCBIfam" id="TIGR00171">
    <property type="entry name" value="leuD"/>
    <property type="match status" value="1"/>
</dbReference>
<evidence type="ECO:0000256" key="5">
    <source>
        <dbReference type="ARBA" id="ARBA00011271"/>
    </source>
</evidence>
<evidence type="ECO:0000256" key="7">
    <source>
        <dbReference type="ARBA" id="ARBA00022605"/>
    </source>
</evidence>
<sequence>MMAAFTTLVSRTVVLRQRNIDTDQIIPARFLTTTERKGLGKHAFNDWRALPDGSPDPAFPFNQFANASARILVAGRNFGCGSSREHAPWALTDLGLRAVISSEIADIFRSNALKNGLLPIVLDDAVVDELLDNPGIELAIDVAARSVTLPDGRNFTFPLDTFAQTCLLEGVDQLGYLLKQLPAIERFEAARDSNPQRHATLEAAHAR</sequence>
<dbReference type="Pfam" id="PF00694">
    <property type="entry name" value="Aconitase_C"/>
    <property type="match status" value="1"/>
</dbReference>
<evidence type="ECO:0000256" key="3">
    <source>
        <dbReference type="ARBA" id="ARBA00004729"/>
    </source>
</evidence>
<evidence type="ECO:0000259" key="11">
    <source>
        <dbReference type="Pfam" id="PF00694"/>
    </source>
</evidence>
<dbReference type="EC" id="4.2.1.33" evidence="10"/>
<comment type="subunit">
    <text evidence="5 10">Heterodimer of LeuC and LeuD.</text>
</comment>
<evidence type="ECO:0000256" key="6">
    <source>
        <dbReference type="ARBA" id="ARBA00022430"/>
    </source>
</evidence>
<organism evidence="12 13">
    <name type="scientific">Solilutibacter silvestris</name>
    <dbReference type="NCBI Taxonomy" id="1645665"/>
    <lineage>
        <taxon>Bacteria</taxon>
        <taxon>Pseudomonadati</taxon>
        <taxon>Pseudomonadota</taxon>
        <taxon>Gammaproteobacteria</taxon>
        <taxon>Lysobacterales</taxon>
        <taxon>Lysobacteraceae</taxon>
        <taxon>Solilutibacter</taxon>
    </lineage>
</organism>
<dbReference type="GO" id="GO:0003861">
    <property type="term" value="F:3-isopropylmalate dehydratase activity"/>
    <property type="evidence" value="ECO:0007669"/>
    <property type="project" value="UniProtKB-UniRule"/>
</dbReference>
<dbReference type="GO" id="GO:0009316">
    <property type="term" value="C:3-isopropylmalate dehydratase complex"/>
    <property type="evidence" value="ECO:0007669"/>
    <property type="project" value="InterPro"/>
</dbReference>
<dbReference type="HAMAP" id="MF_01031">
    <property type="entry name" value="LeuD_type1"/>
    <property type="match status" value="1"/>
</dbReference>
<comment type="similarity">
    <text evidence="4 10">Belongs to the LeuD family. LeuD type 1 subfamily.</text>
</comment>
<dbReference type="Proteomes" id="UP000236220">
    <property type="component" value="Unassembled WGS sequence"/>
</dbReference>
<comment type="caution">
    <text evidence="12">The sequence shown here is derived from an EMBL/GenBank/DDBJ whole genome shotgun (WGS) entry which is preliminary data.</text>
</comment>
<dbReference type="UniPathway" id="UPA00048">
    <property type="reaction ID" value="UER00071"/>
</dbReference>
<keyword evidence="9 10" id="KW-0100">Branched-chain amino acid biosynthesis</keyword>
<proteinExistence type="inferred from homology"/>
<dbReference type="NCBIfam" id="NF002458">
    <property type="entry name" value="PRK01641.1"/>
    <property type="match status" value="1"/>
</dbReference>
<dbReference type="AlphaFoldDB" id="A0A2K1Q0B2"/>
<dbReference type="InterPro" id="IPR004431">
    <property type="entry name" value="3-IsopropMal_deHydase_ssu"/>
</dbReference>
<dbReference type="PANTHER" id="PTHR43345:SF5">
    <property type="entry name" value="3-ISOPROPYLMALATE DEHYDRATASE SMALL SUBUNIT"/>
    <property type="match status" value="1"/>
</dbReference>
<dbReference type="EMBL" id="NPZB01000001">
    <property type="protein sequence ID" value="PNS08482.1"/>
    <property type="molecule type" value="Genomic_DNA"/>
</dbReference>
<dbReference type="PANTHER" id="PTHR43345">
    <property type="entry name" value="3-ISOPROPYLMALATE DEHYDRATASE SMALL SUBUNIT 2-RELATED-RELATED"/>
    <property type="match status" value="1"/>
</dbReference>
<keyword evidence="7 10" id="KW-0028">Amino-acid biosynthesis</keyword>
<keyword evidence="6 10" id="KW-0432">Leucine biosynthesis</keyword>
<protein>
    <recommendedName>
        <fullName evidence="10">3-isopropylmalate dehydratase small subunit</fullName>
        <ecNumber evidence="10">4.2.1.33</ecNumber>
    </recommendedName>
    <alternativeName>
        <fullName evidence="10">Alpha-IPM isomerase</fullName>
        <shortName evidence="10">IPMI</shortName>
    </alternativeName>
    <alternativeName>
        <fullName evidence="10">Isopropylmalate isomerase</fullName>
    </alternativeName>
</protein>
<keyword evidence="8 10" id="KW-0456">Lyase</keyword>